<proteinExistence type="predicted"/>
<dbReference type="EMBL" id="JASJEU010000003">
    <property type="protein sequence ID" value="MDJ1649329.1"/>
    <property type="molecule type" value="Genomic_DNA"/>
</dbReference>
<evidence type="ECO:0000313" key="3">
    <source>
        <dbReference type="Proteomes" id="UP001232750"/>
    </source>
</evidence>
<dbReference type="Proteomes" id="UP001232750">
    <property type="component" value="Unassembled WGS sequence"/>
</dbReference>
<gene>
    <name evidence="2" type="ORF">QNJ86_00795</name>
</gene>
<sequence>MPTKKNSKLNAADRVLIYQRIEMKDSMSAMARKVGVSTKTVINEIKRNVVSESPMFLSQKGRNLCKKAGRCTVTSLCEGGCIASCSKCTKVSCNEMCPDYEPEPCPLLEKPPYCCNTCHQRFGYGCVHEYHFYDPHIAEELTRKRRSEARQGIDITPEELAKMNELVTVLVKDQGQSYEHVWATHGDELPVTWRTYYNYTHIGATELIPLDLPKAVRFKPRKKAKGHGDADVRGDMEGRLYSDFKELPDEKRAKAVQMDCVKGKKGERPAILTFTWPSMIFQLPFYIEAEDQEHVQEVFWMLQDLLDDDFDDVFEIVLTDRGSSFLDSSKLELDRDGKKRCSVYYCDALRSDQKGSCEREHAELRRIVRKGTSLLKFEKRDMPLIASHMNSYLKPELNFDSPLSRAIKVLPENLLVGYGIELIPPDEVVMKPKLIEHILQR</sequence>
<dbReference type="InterPro" id="IPR013087">
    <property type="entry name" value="Znf_C2H2_type"/>
</dbReference>
<protein>
    <submittedName>
        <fullName evidence="2">Helix-turn-helix domain-containing protein</fullName>
    </submittedName>
</protein>
<organism evidence="2 3">
    <name type="scientific">Gordonibacter faecis</name>
    <dbReference type="NCBI Taxonomy" id="3047475"/>
    <lineage>
        <taxon>Bacteria</taxon>
        <taxon>Bacillati</taxon>
        <taxon>Actinomycetota</taxon>
        <taxon>Coriobacteriia</taxon>
        <taxon>Eggerthellales</taxon>
        <taxon>Eggerthellaceae</taxon>
        <taxon>Gordonibacter</taxon>
    </lineage>
</organism>
<name>A0ABT7DII0_9ACTN</name>
<dbReference type="PROSITE" id="PS00028">
    <property type="entry name" value="ZINC_FINGER_C2H2_1"/>
    <property type="match status" value="1"/>
</dbReference>
<keyword evidence="3" id="KW-1185">Reference proteome</keyword>
<reference evidence="2 3" key="1">
    <citation type="submission" date="2023-05" db="EMBL/GenBank/DDBJ databases">
        <title>Gordonibacter KGMB12511T sp. nov., isolated from faeces of healthy Korean.</title>
        <authorList>
            <person name="Kim H.S."/>
            <person name="Kim J.-S."/>
            <person name="Suh M.K."/>
            <person name="Eom M.K."/>
            <person name="Do H.E."/>
            <person name="Lee J.-S."/>
        </authorList>
    </citation>
    <scope>NUCLEOTIDE SEQUENCE [LARGE SCALE GENOMIC DNA]</scope>
    <source>
        <strain evidence="2 3">KGMB12511</strain>
    </source>
</reference>
<accession>A0ABT7DII0</accession>
<comment type="caution">
    <text evidence="2">The sequence shown here is derived from an EMBL/GenBank/DDBJ whole genome shotgun (WGS) entry which is preliminary data.</text>
</comment>
<feature type="domain" description="C2H2-type" evidence="1">
    <location>
        <begin position="114"/>
        <end position="136"/>
    </location>
</feature>
<evidence type="ECO:0000313" key="2">
    <source>
        <dbReference type="EMBL" id="MDJ1649329.1"/>
    </source>
</evidence>
<dbReference type="Pfam" id="PF13936">
    <property type="entry name" value="HTH_38"/>
    <property type="match status" value="1"/>
</dbReference>
<dbReference type="InterPro" id="IPR025246">
    <property type="entry name" value="IS30-like_HTH"/>
</dbReference>
<evidence type="ECO:0000259" key="1">
    <source>
        <dbReference type="PROSITE" id="PS00028"/>
    </source>
</evidence>
<dbReference type="RefSeq" id="WP_283830660.1">
    <property type="nucleotide sequence ID" value="NZ_JASJEU010000003.1"/>
</dbReference>